<sequence>MPYHQPEDIIHGDTVATITTTWREQVRGIRPGIGTTLIVCTKARITCYRCPPSIPTDGFILQDLFKFCHQLFNGHFRIPASLQHNASISAVTVGHFSSRETTATSPEP</sequence>
<organism evidence="1 2">
    <name type="scientific">Plakobranchus ocellatus</name>
    <dbReference type="NCBI Taxonomy" id="259542"/>
    <lineage>
        <taxon>Eukaryota</taxon>
        <taxon>Metazoa</taxon>
        <taxon>Spiralia</taxon>
        <taxon>Lophotrochozoa</taxon>
        <taxon>Mollusca</taxon>
        <taxon>Gastropoda</taxon>
        <taxon>Heterobranchia</taxon>
        <taxon>Euthyneura</taxon>
        <taxon>Panpulmonata</taxon>
        <taxon>Sacoglossa</taxon>
        <taxon>Placobranchoidea</taxon>
        <taxon>Plakobranchidae</taxon>
        <taxon>Plakobranchus</taxon>
    </lineage>
</organism>
<comment type="caution">
    <text evidence="1">The sequence shown here is derived from an EMBL/GenBank/DDBJ whole genome shotgun (WGS) entry which is preliminary data.</text>
</comment>
<dbReference type="AlphaFoldDB" id="A0AAV4DIX4"/>
<dbReference type="EMBL" id="BLXT01007939">
    <property type="protein sequence ID" value="GFO44223.1"/>
    <property type="molecule type" value="Genomic_DNA"/>
</dbReference>
<keyword evidence="2" id="KW-1185">Reference proteome</keyword>
<name>A0AAV4DIX4_9GAST</name>
<gene>
    <name evidence="1" type="ORF">PoB_007072800</name>
</gene>
<evidence type="ECO:0000313" key="2">
    <source>
        <dbReference type="Proteomes" id="UP000735302"/>
    </source>
</evidence>
<proteinExistence type="predicted"/>
<reference evidence="1 2" key="1">
    <citation type="journal article" date="2021" name="Elife">
        <title>Chloroplast acquisition without the gene transfer in kleptoplastic sea slugs, Plakobranchus ocellatus.</title>
        <authorList>
            <person name="Maeda T."/>
            <person name="Takahashi S."/>
            <person name="Yoshida T."/>
            <person name="Shimamura S."/>
            <person name="Takaki Y."/>
            <person name="Nagai Y."/>
            <person name="Toyoda A."/>
            <person name="Suzuki Y."/>
            <person name="Arimoto A."/>
            <person name="Ishii H."/>
            <person name="Satoh N."/>
            <person name="Nishiyama T."/>
            <person name="Hasebe M."/>
            <person name="Maruyama T."/>
            <person name="Minagawa J."/>
            <person name="Obokata J."/>
            <person name="Shigenobu S."/>
        </authorList>
    </citation>
    <scope>NUCLEOTIDE SEQUENCE [LARGE SCALE GENOMIC DNA]</scope>
</reference>
<evidence type="ECO:0000313" key="1">
    <source>
        <dbReference type="EMBL" id="GFO44223.1"/>
    </source>
</evidence>
<protein>
    <submittedName>
        <fullName evidence="1">Uncharacterized protein</fullName>
    </submittedName>
</protein>
<dbReference type="Proteomes" id="UP000735302">
    <property type="component" value="Unassembled WGS sequence"/>
</dbReference>
<accession>A0AAV4DIX4</accession>